<name>A0A2N9EWM5_FAGSY</name>
<feature type="compositionally biased region" description="Basic and acidic residues" evidence="1">
    <location>
        <begin position="321"/>
        <end position="335"/>
    </location>
</feature>
<dbReference type="PANTHER" id="PTHR10775">
    <property type="entry name" value="OS08G0208400 PROTEIN"/>
    <property type="match status" value="1"/>
</dbReference>
<feature type="domain" description="Transposase-associated" evidence="2">
    <location>
        <begin position="3"/>
        <end position="76"/>
    </location>
</feature>
<dbReference type="PANTHER" id="PTHR10775:SF177">
    <property type="entry name" value="TNP2, PARTIAL"/>
    <property type="match status" value="1"/>
</dbReference>
<organism evidence="3">
    <name type="scientific">Fagus sylvatica</name>
    <name type="common">Beechnut</name>
    <dbReference type="NCBI Taxonomy" id="28930"/>
    <lineage>
        <taxon>Eukaryota</taxon>
        <taxon>Viridiplantae</taxon>
        <taxon>Streptophyta</taxon>
        <taxon>Embryophyta</taxon>
        <taxon>Tracheophyta</taxon>
        <taxon>Spermatophyta</taxon>
        <taxon>Magnoliopsida</taxon>
        <taxon>eudicotyledons</taxon>
        <taxon>Gunneridae</taxon>
        <taxon>Pentapetalae</taxon>
        <taxon>rosids</taxon>
        <taxon>fabids</taxon>
        <taxon>Fagales</taxon>
        <taxon>Fagaceae</taxon>
        <taxon>Fagus</taxon>
    </lineage>
</organism>
<evidence type="ECO:0000313" key="3">
    <source>
        <dbReference type="EMBL" id="SPC83167.1"/>
    </source>
</evidence>
<gene>
    <name evidence="3" type="ORF">FSB_LOCUS11049</name>
</gene>
<dbReference type="EMBL" id="OIVN01000627">
    <property type="protein sequence ID" value="SPC83167.1"/>
    <property type="molecule type" value="Genomic_DNA"/>
</dbReference>
<accession>A0A2N9EWM5</accession>
<feature type="compositionally biased region" description="Low complexity" evidence="1">
    <location>
        <begin position="357"/>
        <end position="367"/>
    </location>
</feature>
<evidence type="ECO:0000256" key="1">
    <source>
        <dbReference type="SAM" id="MobiDB-lite"/>
    </source>
</evidence>
<feature type="compositionally biased region" description="Acidic residues" evidence="1">
    <location>
        <begin position="377"/>
        <end position="388"/>
    </location>
</feature>
<protein>
    <recommendedName>
        <fullName evidence="2">Transposase-associated domain-containing protein</fullName>
    </recommendedName>
</protein>
<dbReference type="InterPro" id="IPR029480">
    <property type="entry name" value="Transpos_assoc"/>
</dbReference>
<sequence>MDKSWMHETNRLGNRYAEGVKEFISMARNHADGRNRIKCPCRNCTNRYYKHIDDVEDDLFLKGIDLNYTQWIFHGEDPFLQNVHTQHNNQNANVEDTDDVEEMLDDIYMGTFPDANMGESSTTPNPTSNDHYARPFDKLCGKMPNVNFIQVKALPDGESLPRSYYEAKRFRKDLGFSYELIHACENDCVLFWKEYADEEECPKCKTSRWTYVAGTGTKIPRKVLRYFPIKPRLQRLFMSKEIANDMKWHKDGRVDDGNSLRHPADSIAWKEFDKEHSWLHLNQKVNKKKVKKRYRERESWEEKRKKKKEEEEEEERRKKKKEEGRRRTEEGEQNHHLSSRLFHLQRRRRFCSHQQPTTASTTTSTDSYACRCRSEMKEEEEEEGAEKN</sequence>
<reference evidence="3" key="1">
    <citation type="submission" date="2018-02" db="EMBL/GenBank/DDBJ databases">
        <authorList>
            <person name="Cohen D.B."/>
            <person name="Kent A.D."/>
        </authorList>
    </citation>
    <scope>NUCLEOTIDE SEQUENCE</scope>
</reference>
<feature type="region of interest" description="Disordered" evidence="1">
    <location>
        <begin position="292"/>
        <end position="388"/>
    </location>
</feature>
<dbReference type="Pfam" id="PF13963">
    <property type="entry name" value="Transpos_assoc"/>
    <property type="match status" value="1"/>
</dbReference>
<dbReference type="AlphaFoldDB" id="A0A2N9EWM5"/>
<proteinExistence type="predicted"/>
<evidence type="ECO:0000259" key="2">
    <source>
        <dbReference type="Pfam" id="PF13963"/>
    </source>
</evidence>